<dbReference type="EMBL" id="VSRR010010962">
    <property type="protein sequence ID" value="MPC52540.1"/>
    <property type="molecule type" value="Genomic_DNA"/>
</dbReference>
<accession>A0A5B7FXU0</accession>
<keyword evidence="2" id="KW-1185">Reference proteome</keyword>
<proteinExistence type="predicted"/>
<evidence type="ECO:0000313" key="1">
    <source>
        <dbReference type="EMBL" id="MPC52540.1"/>
    </source>
</evidence>
<name>A0A5B7FXU0_PORTR</name>
<reference evidence="1 2" key="1">
    <citation type="submission" date="2019-05" db="EMBL/GenBank/DDBJ databases">
        <title>Another draft genome of Portunus trituberculatus and its Hox gene families provides insights of decapod evolution.</title>
        <authorList>
            <person name="Jeong J.-H."/>
            <person name="Song I."/>
            <person name="Kim S."/>
            <person name="Choi T."/>
            <person name="Kim D."/>
            <person name="Ryu S."/>
            <person name="Kim W."/>
        </authorList>
    </citation>
    <scope>NUCLEOTIDE SEQUENCE [LARGE SCALE GENOMIC DNA]</scope>
    <source>
        <tissue evidence="1">Muscle</tissue>
    </source>
</reference>
<comment type="caution">
    <text evidence="1">The sequence shown here is derived from an EMBL/GenBank/DDBJ whole genome shotgun (WGS) entry which is preliminary data.</text>
</comment>
<dbReference type="Proteomes" id="UP000324222">
    <property type="component" value="Unassembled WGS sequence"/>
</dbReference>
<sequence>MTKLIEVSRSTQHPYIAFEHPPSYNNKETERRAAAALTDDGDDVGLGEKVAGERVGGEALGCGLRGVRRLGHVVAELS</sequence>
<evidence type="ECO:0000313" key="2">
    <source>
        <dbReference type="Proteomes" id="UP000324222"/>
    </source>
</evidence>
<gene>
    <name evidence="1" type="ORF">E2C01_046411</name>
</gene>
<protein>
    <submittedName>
        <fullName evidence="1">Uncharacterized protein</fullName>
    </submittedName>
</protein>
<dbReference type="AlphaFoldDB" id="A0A5B7FXU0"/>
<organism evidence="1 2">
    <name type="scientific">Portunus trituberculatus</name>
    <name type="common">Swimming crab</name>
    <name type="synonym">Neptunus trituberculatus</name>
    <dbReference type="NCBI Taxonomy" id="210409"/>
    <lineage>
        <taxon>Eukaryota</taxon>
        <taxon>Metazoa</taxon>
        <taxon>Ecdysozoa</taxon>
        <taxon>Arthropoda</taxon>
        <taxon>Crustacea</taxon>
        <taxon>Multicrustacea</taxon>
        <taxon>Malacostraca</taxon>
        <taxon>Eumalacostraca</taxon>
        <taxon>Eucarida</taxon>
        <taxon>Decapoda</taxon>
        <taxon>Pleocyemata</taxon>
        <taxon>Brachyura</taxon>
        <taxon>Eubrachyura</taxon>
        <taxon>Portunoidea</taxon>
        <taxon>Portunidae</taxon>
        <taxon>Portuninae</taxon>
        <taxon>Portunus</taxon>
    </lineage>
</organism>